<reference evidence="2" key="1">
    <citation type="submission" date="2022-10" db="EMBL/GenBank/DDBJ databases">
        <title>Luteolibacter sp. GHJ8, whole genome shotgun sequencing project.</title>
        <authorList>
            <person name="Zhao G."/>
            <person name="Shen L."/>
        </authorList>
    </citation>
    <scope>NUCLEOTIDE SEQUENCE</scope>
    <source>
        <strain evidence="2">GHJ8</strain>
    </source>
</reference>
<sequence length="134" mass="14442">MARRASSGISPGLLIGIAVFVAVAFFGGKALMGKKTESFAGVSNLNVSDYMENGNSLRDNEYVIEGTIDEKFFRDSSPNQVVSVEVKTPGGAEFVGVEIPSEFLKLNIERSQRYAIKVKIRQGGIPVATGINRL</sequence>
<feature type="transmembrane region" description="Helical" evidence="1">
    <location>
        <begin position="12"/>
        <end position="31"/>
    </location>
</feature>
<organism evidence="2 3">
    <name type="scientific">Luteolibacter rhizosphaerae</name>
    <dbReference type="NCBI Taxonomy" id="2989719"/>
    <lineage>
        <taxon>Bacteria</taxon>
        <taxon>Pseudomonadati</taxon>
        <taxon>Verrucomicrobiota</taxon>
        <taxon>Verrucomicrobiia</taxon>
        <taxon>Verrucomicrobiales</taxon>
        <taxon>Verrucomicrobiaceae</taxon>
        <taxon>Luteolibacter</taxon>
    </lineage>
</organism>
<evidence type="ECO:0000313" key="2">
    <source>
        <dbReference type="EMBL" id="MCW1917084.1"/>
    </source>
</evidence>
<protein>
    <submittedName>
        <fullName evidence="2">Uncharacterized protein</fullName>
    </submittedName>
</protein>
<comment type="caution">
    <text evidence="2">The sequence shown here is derived from an EMBL/GenBank/DDBJ whole genome shotgun (WGS) entry which is preliminary data.</text>
</comment>
<keyword evidence="1" id="KW-0812">Transmembrane</keyword>
<dbReference type="RefSeq" id="WP_264516703.1">
    <property type="nucleotide sequence ID" value="NZ_JAPDDR010000026.1"/>
</dbReference>
<gene>
    <name evidence="2" type="ORF">OJ996_26080</name>
</gene>
<evidence type="ECO:0000313" key="3">
    <source>
        <dbReference type="Proteomes" id="UP001165653"/>
    </source>
</evidence>
<accession>A0ABT3GC94</accession>
<keyword evidence="3" id="KW-1185">Reference proteome</keyword>
<keyword evidence="1" id="KW-1133">Transmembrane helix</keyword>
<evidence type="ECO:0000256" key="1">
    <source>
        <dbReference type="SAM" id="Phobius"/>
    </source>
</evidence>
<keyword evidence="1" id="KW-0472">Membrane</keyword>
<dbReference type="EMBL" id="JAPDDR010000026">
    <property type="protein sequence ID" value="MCW1917084.1"/>
    <property type="molecule type" value="Genomic_DNA"/>
</dbReference>
<dbReference type="Proteomes" id="UP001165653">
    <property type="component" value="Unassembled WGS sequence"/>
</dbReference>
<name>A0ABT3GC94_9BACT</name>
<proteinExistence type="predicted"/>